<gene>
    <name evidence="2" type="ORF">AVDCRST_MAG07-3525</name>
</gene>
<evidence type="ECO:0000313" key="2">
    <source>
        <dbReference type="EMBL" id="CAA9355582.1"/>
    </source>
</evidence>
<feature type="compositionally biased region" description="Basic residues" evidence="1">
    <location>
        <begin position="245"/>
        <end position="256"/>
    </location>
</feature>
<feature type="compositionally biased region" description="Low complexity" evidence="1">
    <location>
        <begin position="277"/>
        <end position="289"/>
    </location>
</feature>
<feature type="compositionally biased region" description="Low complexity" evidence="1">
    <location>
        <begin position="112"/>
        <end position="128"/>
    </location>
</feature>
<dbReference type="AlphaFoldDB" id="A0A6J4MCA3"/>
<feature type="compositionally biased region" description="Basic and acidic residues" evidence="1">
    <location>
        <begin position="194"/>
        <end position="207"/>
    </location>
</feature>
<dbReference type="EMBL" id="CADCUB010000158">
    <property type="protein sequence ID" value="CAA9355582.1"/>
    <property type="molecule type" value="Genomic_DNA"/>
</dbReference>
<feature type="region of interest" description="Disordered" evidence="1">
    <location>
        <begin position="1"/>
        <end position="289"/>
    </location>
</feature>
<feature type="compositionally biased region" description="Low complexity" evidence="1">
    <location>
        <begin position="135"/>
        <end position="156"/>
    </location>
</feature>
<feature type="non-terminal residue" evidence="2">
    <location>
        <position position="289"/>
    </location>
</feature>
<feature type="compositionally biased region" description="Basic and acidic residues" evidence="1">
    <location>
        <begin position="34"/>
        <end position="46"/>
    </location>
</feature>
<sequence>AGRGPPRRPGRRDEQRRGRRPCGGGAAARGPSGRGDDARAGERGDPHPGAGAAPARGRRPGPGRQRRLHARAPAGHRRRGRHRPGAARARPRRAGGCRGALRRGPARDRPRAAPAHPDGGRAVRAPARAADHPPARAAGARPARAQRAPLAHRLAAGPGGAGGPADDRHLQRRRRGPRARGRADDAAGCSDGRAAADRDARPGERGSARARGHRPVVAERAQPGQRPAVRGGGRGGVDPALRRPGGGHRAGRRRSRSACLLRGRGSACPRRRRRTGDPALHAAGDAAAL</sequence>
<name>A0A6J4MCA3_9ACTN</name>
<evidence type="ECO:0000256" key="1">
    <source>
        <dbReference type="SAM" id="MobiDB-lite"/>
    </source>
</evidence>
<accession>A0A6J4MCA3</accession>
<proteinExistence type="predicted"/>
<feature type="compositionally biased region" description="Basic residues" evidence="1">
    <location>
        <begin position="170"/>
        <end position="180"/>
    </location>
</feature>
<protein>
    <submittedName>
        <fullName evidence="2">Uncharacterized protein</fullName>
    </submittedName>
</protein>
<feature type="compositionally biased region" description="Low complexity" evidence="1">
    <location>
        <begin position="257"/>
        <end position="268"/>
    </location>
</feature>
<feature type="compositionally biased region" description="Basic residues" evidence="1">
    <location>
        <begin position="56"/>
        <end position="95"/>
    </location>
</feature>
<reference evidence="2" key="1">
    <citation type="submission" date="2020-02" db="EMBL/GenBank/DDBJ databases">
        <authorList>
            <person name="Meier V. D."/>
        </authorList>
    </citation>
    <scope>NUCLEOTIDE SEQUENCE</scope>
    <source>
        <strain evidence="2">AVDCRST_MAG07</strain>
    </source>
</reference>
<feature type="compositionally biased region" description="Basic residues" evidence="1">
    <location>
        <begin position="1"/>
        <end position="10"/>
    </location>
</feature>
<feature type="non-terminal residue" evidence="2">
    <location>
        <position position="1"/>
    </location>
</feature>
<organism evidence="2">
    <name type="scientific">uncultured Frankineae bacterium</name>
    <dbReference type="NCBI Taxonomy" id="437475"/>
    <lineage>
        <taxon>Bacteria</taxon>
        <taxon>Bacillati</taxon>
        <taxon>Actinomycetota</taxon>
        <taxon>Actinomycetes</taxon>
        <taxon>Frankiales</taxon>
        <taxon>environmental samples</taxon>
    </lineage>
</organism>